<dbReference type="Proteomes" id="UP000297245">
    <property type="component" value="Unassembled WGS sequence"/>
</dbReference>
<evidence type="ECO:0000313" key="1">
    <source>
        <dbReference type="EMBL" id="THV00658.1"/>
    </source>
</evidence>
<protein>
    <submittedName>
        <fullName evidence="1">Uncharacterized protein</fullName>
    </submittedName>
</protein>
<evidence type="ECO:0000313" key="2">
    <source>
        <dbReference type="Proteomes" id="UP000297245"/>
    </source>
</evidence>
<gene>
    <name evidence="1" type="ORF">K435DRAFT_854578</name>
</gene>
<sequence length="138" mass="15489">MATSYVNDPVLSPKPQDWSDVRVYSNPSTYARDGTLYFEGEYAAISTNSDVWASTGRLKYPTVQGSQGWWNWERWGWRYFSVGTGIEWGSYGKGTEEGEGALTSTGSGDTKMKVRFSKRKVPRMAKMDGKDYEGSGDH</sequence>
<accession>A0A4S8MDK5</accession>
<proteinExistence type="predicted"/>
<keyword evidence="2" id="KW-1185">Reference proteome</keyword>
<organism evidence="1 2">
    <name type="scientific">Dendrothele bispora (strain CBS 962.96)</name>
    <dbReference type="NCBI Taxonomy" id="1314807"/>
    <lineage>
        <taxon>Eukaryota</taxon>
        <taxon>Fungi</taxon>
        <taxon>Dikarya</taxon>
        <taxon>Basidiomycota</taxon>
        <taxon>Agaricomycotina</taxon>
        <taxon>Agaricomycetes</taxon>
        <taxon>Agaricomycetidae</taxon>
        <taxon>Agaricales</taxon>
        <taxon>Agaricales incertae sedis</taxon>
        <taxon>Dendrothele</taxon>
    </lineage>
</organism>
<dbReference type="EMBL" id="ML179101">
    <property type="protein sequence ID" value="THV00658.1"/>
    <property type="molecule type" value="Genomic_DNA"/>
</dbReference>
<reference evidence="1 2" key="1">
    <citation type="journal article" date="2019" name="Nat. Ecol. Evol.">
        <title>Megaphylogeny resolves global patterns of mushroom evolution.</title>
        <authorList>
            <person name="Varga T."/>
            <person name="Krizsan K."/>
            <person name="Foldi C."/>
            <person name="Dima B."/>
            <person name="Sanchez-Garcia M."/>
            <person name="Sanchez-Ramirez S."/>
            <person name="Szollosi G.J."/>
            <person name="Szarkandi J.G."/>
            <person name="Papp V."/>
            <person name="Albert L."/>
            <person name="Andreopoulos W."/>
            <person name="Angelini C."/>
            <person name="Antonin V."/>
            <person name="Barry K.W."/>
            <person name="Bougher N.L."/>
            <person name="Buchanan P."/>
            <person name="Buyck B."/>
            <person name="Bense V."/>
            <person name="Catcheside P."/>
            <person name="Chovatia M."/>
            <person name="Cooper J."/>
            <person name="Damon W."/>
            <person name="Desjardin D."/>
            <person name="Finy P."/>
            <person name="Geml J."/>
            <person name="Haridas S."/>
            <person name="Hughes K."/>
            <person name="Justo A."/>
            <person name="Karasinski D."/>
            <person name="Kautmanova I."/>
            <person name="Kiss B."/>
            <person name="Kocsube S."/>
            <person name="Kotiranta H."/>
            <person name="LaButti K.M."/>
            <person name="Lechner B.E."/>
            <person name="Liimatainen K."/>
            <person name="Lipzen A."/>
            <person name="Lukacs Z."/>
            <person name="Mihaltcheva S."/>
            <person name="Morgado L.N."/>
            <person name="Niskanen T."/>
            <person name="Noordeloos M.E."/>
            <person name="Ohm R.A."/>
            <person name="Ortiz-Santana B."/>
            <person name="Ovrebo C."/>
            <person name="Racz N."/>
            <person name="Riley R."/>
            <person name="Savchenko A."/>
            <person name="Shiryaev A."/>
            <person name="Soop K."/>
            <person name="Spirin V."/>
            <person name="Szebenyi C."/>
            <person name="Tomsovsky M."/>
            <person name="Tulloss R.E."/>
            <person name="Uehling J."/>
            <person name="Grigoriev I.V."/>
            <person name="Vagvolgyi C."/>
            <person name="Papp T."/>
            <person name="Martin F.M."/>
            <person name="Miettinen O."/>
            <person name="Hibbett D.S."/>
            <person name="Nagy L.G."/>
        </authorList>
    </citation>
    <scope>NUCLEOTIDE SEQUENCE [LARGE SCALE GENOMIC DNA]</scope>
    <source>
        <strain evidence="1 2">CBS 962.96</strain>
    </source>
</reference>
<dbReference type="OrthoDB" id="2507488at2759"/>
<name>A0A4S8MDK5_DENBC</name>
<dbReference type="AlphaFoldDB" id="A0A4S8MDK5"/>